<dbReference type="EMBL" id="BJYJ01000003">
    <property type="protein sequence ID" value="GEN75304.1"/>
    <property type="molecule type" value="Genomic_DNA"/>
</dbReference>
<dbReference type="Proteomes" id="UP000321863">
    <property type="component" value="Unassembled WGS sequence"/>
</dbReference>
<feature type="domain" description="Quercetin 2,3-dioxygenase C-terminal cupin" evidence="1">
    <location>
        <begin position="157"/>
        <end position="218"/>
    </location>
</feature>
<dbReference type="AlphaFoldDB" id="A0A511YJF5"/>
<sequence length="219" mass="25108">MLKIMLVQTPSRIRKADFGSWTKENQSVVSRIIGDEGHAGHLKKVTEVILDENGGLEWEIPENSTLIILTLYGKIRINGFRKIISPENVFTLKSTKKSKVSIKNYLSAEKSDFLMIELQSLRPENAFFTEELRIGKRNILFPVSEKLEFPNFIGLYEGRKEQVYALHHPDTSIFGMVINGAFEFQNRLLETRDAIVLHGIETLEFEALSENALVFFFEI</sequence>
<evidence type="ECO:0000313" key="3">
    <source>
        <dbReference type="Proteomes" id="UP000321863"/>
    </source>
</evidence>
<evidence type="ECO:0000259" key="1">
    <source>
        <dbReference type="Pfam" id="PF17954"/>
    </source>
</evidence>
<evidence type="ECO:0000313" key="2">
    <source>
        <dbReference type="EMBL" id="GEN75304.1"/>
    </source>
</evidence>
<accession>A0A511YJF5</accession>
<comment type="caution">
    <text evidence="2">The sequence shown here is derived from an EMBL/GenBank/DDBJ whole genome shotgun (WGS) entry which is preliminary data.</text>
</comment>
<dbReference type="Pfam" id="PF17954">
    <property type="entry name" value="Pirin_C_2"/>
    <property type="match status" value="1"/>
</dbReference>
<protein>
    <recommendedName>
        <fullName evidence="1">Quercetin 2,3-dioxygenase C-terminal cupin domain-containing protein</fullName>
    </recommendedName>
</protein>
<organism evidence="2 3">
    <name type="scientific">Chryseobacterium hagamense</name>
    <dbReference type="NCBI Taxonomy" id="395935"/>
    <lineage>
        <taxon>Bacteria</taxon>
        <taxon>Pseudomonadati</taxon>
        <taxon>Bacteroidota</taxon>
        <taxon>Flavobacteriia</taxon>
        <taxon>Flavobacteriales</taxon>
        <taxon>Weeksellaceae</taxon>
        <taxon>Chryseobacterium group</taxon>
        <taxon>Chryseobacterium</taxon>
    </lineage>
</organism>
<keyword evidence="3" id="KW-1185">Reference proteome</keyword>
<name>A0A511YJF5_9FLAO</name>
<dbReference type="OrthoDB" id="321327at2"/>
<dbReference type="InterPro" id="IPR041602">
    <property type="entry name" value="Quercetinase_C"/>
</dbReference>
<reference evidence="2 3" key="1">
    <citation type="submission" date="2019-07" db="EMBL/GenBank/DDBJ databases">
        <title>Whole genome shotgun sequence of Chryseobacterium hagamense NBRC 105253.</title>
        <authorList>
            <person name="Hosoyama A."/>
            <person name="Uohara A."/>
            <person name="Ohji S."/>
            <person name="Ichikawa N."/>
        </authorList>
    </citation>
    <scope>NUCLEOTIDE SEQUENCE [LARGE SCALE GENOMIC DNA]</scope>
    <source>
        <strain evidence="2 3">NBRC 105253</strain>
    </source>
</reference>
<proteinExistence type="predicted"/>
<gene>
    <name evidence="2" type="ORF">CHA01nite_10440</name>
</gene>